<protein>
    <submittedName>
        <fullName evidence="3">Integrase</fullName>
    </submittedName>
</protein>
<dbReference type="SUPFAM" id="SSF56349">
    <property type="entry name" value="DNA breaking-rejoining enzymes"/>
    <property type="match status" value="1"/>
</dbReference>
<accession>A0ABX2RPU2</accession>
<keyword evidence="4" id="KW-1185">Reference proteome</keyword>
<proteinExistence type="predicted"/>
<dbReference type="Proteomes" id="UP000631553">
    <property type="component" value="Unassembled WGS sequence"/>
</dbReference>
<sequence>MLVDELGQPQRTDWFRRRVYDLMTKVGVRKVRPYDARHACLTYLAGAGVPDVVLAAWAGHADGGTLAKRVYVHPDSSHLKVAAEHLESGLFG</sequence>
<keyword evidence="1" id="KW-0233">DNA recombination</keyword>
<dbReference type="InterPro" id="IPR011010">
    <property type="entry name" value="DNA_brk_join_enz"/>
</dbReference>
<dbReference type="InterPro" id="IPR013762">
    <property type="entry name" value="Integrase-like_cat_sf"/>
</dbReference>
<dbReference type="PROSITE" id="PS51898">
    <property type="entry name" value="TYR_RECOMBINASE"/>
    <property type="match status" value="1"/>
</dbReference>
<reference evidence="3 4" key="1">
    <citation type="submission" date="2020-07" db="EMBL/GenBank/DDBJ databases">
        <title>Sequencing the genomes of 1000 actinobacteria strains.</title>
        <authorList>
            <person name="Klenk H.-P."/>
        </authorList>
    </citation>
    <scope>NUCLEOTIDE SEQUENCE [LARGE SCALE GENOMIC DNA]</scope>
    <source>
        <strain evidence="3 4">DSM 43814</strain>
    </source>
</reference>
<evidence type="ECO:0000259" key="2">
    <source>
        <dbReference type="PROSITE" id="PS51898"/>
    </source>
</evidence>
<dbReference type="EMBL" id="JACCCQ010000001">
    <property type="protein sequence ID" value="NYF58547.1"/>
    <property type="molecule type" value="Genomic_DNA"/>
</dbReference>
<evidence type="ECO:0000313" key="4">
    <source>
        <dbReference type="Proteomes" id="UP000631553"/>
    </source>
</evidence>
<gene>
    <name evidence="3" type="ORF">HDA35_004378</name>
</gene>
<dbReference type="Gene3D" id="1.10.443.10">
    <property type="entry name" value="Intergrase catalytic core"/>
    <property type="match status" value="1"/>
</dbReference>
<dbReference type="InterPro" id="IPR002104">
    <property type="entry name" value="Integrase_catalytic"/>
</dbReference>
<evidence type="ECO:0000256" key="1">
    <source>
        <dbReference type="ARBA" id="ARBA00023172"/>
    </source>
</evidence>
<feature type="domain" description="Tyr recombinase" evidence="2">
    <location>
        <begin position="1"/>
        <end position="84"/>
    </location>
</feature>
<organism evidence="3 4">
    <name type="scientific">Micromonospora purpureochromogenes</name>
    <dbReference type="NCBI Taxonomy" id="47872"/>
    <lineage>
        <taxon>Bacteria</taxon>
        <taxon>Bacillati</taxon>
        <taxon>Actinomycetota</taxon>
        <taxon>Actinomycetes</taxon>
        <taxon>Micromonosporales</taxon>
        <taxon>Micromonosporaceae</taxon>
        <taxon>Micromonospora</taxon>
    </lineage>
</organism>
<comment type="caution">
    <text evidence="3">The sequence shown here is derived from an EMBL/GenBank/DDBJ whole genome shotgun (WGS) entry which is preliminary data.</text>
</comment>
<evidence type="ECO:0000313" key="3">
    <source>
        <dbReference type="EMBL" id="NYF58547.1"/>
    </source>
</evidence>
<dbReference type="Pfam" id="PF00589">
    <property type="entry name" value="Phage_integrase"/>
    <property type="match status" value="1"/>
</dbReference>
<name>A0ABX2RPU2_9ACTN</name>